<accession>A0ABR2VSA0</accession>
<evidence type="ECO:0000256" key="1">
    <source>
        <dbReference type="SAM" id="MobiDB-lite"/>
    </source>
</evidence>
<dbReference type="EMBL" id="JASJQH010008095">
    <property type="protein sequence ID" value="KAK9695275.1"/>
    <property type="molecule type" value="Genomic_DNA"/>
</dbReference>
<feature type="transmembrane region" description="Helical" evidence="2">
    <location>
        <begin position="50"/>
        <end position="67"/>
    </location>
</feature>
<comment type="caution">
    <text evidence="3">The sequence shown here is derived from an EMBL/GenBank/DDBJ whole genome shotgun (WGS) entry which is preliminary data.</text>
</comment>
<feature type="compositionally biased region" description="Polar residues" evidence="1">
    <location>
        <begin position="259"/>
        <end position="283"/>
    </location>
</feature>
<keyword evidence="2" id="KW-0472">Membrane</keyword>
<keyword evidence="2" id="KW-0812">Transmembrane</keyword>
<evidence type="ECO:0000313" key="3">
    <source>
        <dbReference type="EMBL" id="KAK9695275.1"/>
    </source>
</evidence>
<name>A0ABR2VSA0_9FUNG</name>
<protein>
    <submittedName>
        <fullName evidence="3">Uncharacterized protein</fullName>
    </submittedName>
</protein>
<feature type="transmembrane region" description="Helical" evidence="2">
    <location>
        <begin position="111"/>
        <end position="132"/>
    </location>
</feature>
<evidence type="ECO:0000256" key="2">
    <source>
        <dbReference type="SAM" id="Phobius"/>
    </source>
</evidence>
<feature type="transmembrane region" description="Helical" evidence="2">
    <location>
        <begin position="87"/>
        <end position="104"/>
    </location>
</feature>
<feature type="transmembrane region" description="Helical" evidence="2">
    <location>
        <begin position="12"/>
        <end position="30"/>
    </location>
</feature>
<feature type="transmembrane region" description="Helical" evidence="2">
    <location>
        <begin position="152"/>
        <end position="173"/>
    </location>
</feature>
<feature type="transmembrane region" description="Helical" evidence="2">
    <location>
        <begin position="194"/>
        <end position="215"/>
    </location>
</feature>
<dbReference type="Proteomes" id="UP001479436">
    <property type="component" value="Unassembled WGS sequence"/>
</dbReference>
<proteinExistence type="predicted"/>
<gene>
    <name evidence="3" type="ORF">K7432_013054</name>
</gene>
<keyword evidence="2" id="KW-1133">Transmembrane helix</keyword>
<evidence type="ECO:0000313" key="4">
    <source>
        <dbReference type="Proteomes" id="UP001479436"/>
    </source>
</evidence>
<keyword evidence="4" id="KW-1185">Reference proteome</keyword>
<reference evidence="3 4" key="1">
    <citation type="submission" date="2023-04" db="EMBL/GenBank/DDBJ databases">
        <title>Genome of Basidiobolus ranarum AG-B5.</title>
        <authorList>
            <person name="Stajich J.E."/>
            <person name="Carter-House D."/>
            <person name="Gryganskyi A."/>
        </authorList>
    </citation>
    <scope>NUCLEOTIDE SEQUENCE [LARGE SCALE GENOMIC DNA]</scope>
    <source>
        <strain evidence="3 4">AG-B5</strain>
    </source>
</reference>
<feature type="region of interest" description="Disordered" evidence="1">
    <location>
        <begin position="255"/>
        <end position="288"/>
    </location>
</feature>
<sequence length="323" mass="36261">MAFHNPLNTDALFEDCVPLMITAIAIPIAASNMYQSLKVAYTNNSTSHKISFVAGMILALFTLISVVEVFSQKVGCDRLFGTFQTTWYLSSFLIDLVIYIRVYRSGLLSKIIAVLTLVCQAGRAYFLVRIIMEAQSSLNQLDLCRSVVTKMNSVGTVGTEALCTLLLFVMVVKEIHHRRTKENLDWLTTMVEDGIIYSVGVAIVQIVLTVVTFWGRWPQEFSVFQYISWLITSKLLIEQLEIYQNNRSNNKSLAVADKPTSSLHHTSSGNGLSLNEQASSLQRRSSDKNRLVHPNLTAPWIDTYDKDSPITEITLHTHTTSFP</sequence>
<organism evidence="3 4">
    <name type="scientific">Basidiobolus ranarum</name>
    <dbReference type="NCBI Taxonomy" id="34480"/>
    <lineage>
        <taxon>Eukaryota</taxon>
        <taxon>Fungi</taxon>
        <taxon>Fungi incertae sedis</taxon>
        <taxon>Zoopagomycota</taxon>
        <taxon>Entomophthoromycotina</taxon>
        <taxon>Basidiobolomycetes</taxon>
        <taxon>Basidiobolales</taxon>
        <taxon>Basidiobolaceae</taxon>
        <taxon>Basidiobolus</taxon>
    </lineage>
</organism>